<dbReference type="SUPFAM" id="SSF47473">
    <property type="entry name" value="EF-hand"/>
    <property type="match status" value="1"/>
</dbReference>
<dbReference type="InterPro" id="IPR011992">
    <property type="entry name" value="EF-hand-dom_pair"/>
</dbReference>
<keyword evidence="1" id="KW-0106">Calcium</keyword>
<evidence type="ECO:0000313" key="4">
    <source>
        <dbReference type="Proteomes" id="UP000281553"/>
    </source>
</evidence>
<evidence type="ECO:0000256" key="1">
    <source>
        <dbReference type="ARBA" id="ARBA00022837"/>
    </source>
</evidence>
<dbReference type="OrthoDB" id="191686at2759"/>
<accession>A0A3P7NHT2</accession>
<reference evidence="3 4" key="1">
    <citation type="submission" date="2018-11" db="EMBL/GenBank/DDBJ databases">
        <authorList>
            <consortium name="Pathogen Informatics"/>
        </authorList>
    </citation>
    <scope>NUCLEOTIDE SEQUENCE [LARGE SCALE GENOMIC DNA]</scope>
</reference>
<organism evidence="3 4">
    <name type="scientific">Dibothriocephalus latus</name>
    <name type="common">Fish tapeworm</name>
    <name type="synonym">Diphyllobothrium latum</name>
    <dbReference type="NCBI Taxonomy" id="60516"/>
    <lineage>
        <taxon>Eukaryota</taxon>
        <taxon>Metazoa</taxon>
        <taxon>Spiralia</taxon>
        <taxon>Lophotrochozoa</taxon>
        <taxon>Platyhelminthes</taxon>
        <taxon>Cestoda</taxon>
        <taxon>Eucestoda</taxon>
        <taxon>Diphyllobothriidea</taxon>
        <taxon>Diphyllobothriidae</taxon>
        <taxon>Dibothriocephalus</taxon>
    </lineage>
</organism>
<dbReference type="Proteomes" id="UP000281553">
    <property type="component" value="Unassembled WGS sequence"/>
</dbReference>
<sequence>MNTMDNLSNITAEFEAIDVDHDGYITRPELQKYVDRHDMDPDTVEMAKETTEFETSPTEVLVPAIT</sequence>
<dbReference type="Gene3D" id="1.10.238.10">
    <property type="entry name" value="EF-hand"/>
    <property type="match status" value="1"/>
</dbReference>
<feature type="domain" description="EF-hand" evidence="2">
    <location>
        <begin position="5"/>
        <end position="40"/>
    </location>
</feature>
<dbReference type="AlphaFoldDB" id="A0A3P7NHT2"/>
<dbReference type="PROSITE" id="PS00018">
    <property type="entry name" value="EF_HAND_1"/>
    <property type="match status" value="1"/>
</dbReference>
<dbReference type="InterPro" id="IPR002048">
    <property type="entry name" value="EF_hand_dom"/>
</dbReference>
<dbReference type="Pfam" id="PF13202">
    <property type="entry name" value="EF-hand_5"/>
    <property type="match status" value="1"/>
</dbReference>
<name>A0A3P7NHT2_DIBLA</name>
<dbReference type="EMBL" id="UYRU01084768">
    <property type="protein sequence ID" value="VDN34117.1"/>
    <property type="molecule type" value="Genomic_DNA"/>
</dbReference>
<protein>
    <recommendedName>
        <fullName evidence="2">EF-hand domain-containing protein</fullName>
    </recommendedName>
</protein>
<proteinExistence type="predicted"/>
<keyword evidence="4" id="KW-1185">Reference proteome</keyword>
<dbReference type="InterPro" id="IPR018247">
    <property type="entry name" value="EF_Hand_1_Ca_BS"/>
</dbReference>
<dbReference type="GO" id="GO:0005509">
    <property type="term" value="F:calcium ion binding"/>
    <property type="evidence" value="ECO:0007669"/>
    <property type="project" value="InterPro"/>
</dbReference>
<evidence type="ECO:0000259" key="2">
    <source>
        <dbReference type="PROSITE" id="PS50222"/>
    </source>
</evidence>
<dbReference type="PROSITE" id="PS50222">
    <property type="entry name" value="EF_HAND_2"/>
    <property type="match status" value="1"/>
</dbReference>
<gene>
    <name evidence="3" type="ORF">DILT_LOCUS16428</name>
</gene>
<evidence type="ECO:0000313" key="3">
    <source>
        <dbReference type="EMBL" id="VDN34117.1"/>
    </source>
</evidence>